<dbReference type="NCBIfam" id="NF033516">
    <property type="entry name" value="transpos_IS3"/>
    <property type="match status" value="1"/>
</dbReference>
<evidence type="ECO:0000259" key="1">
    <source>
        <dbReference type="PROSITE" id="PS50994"/>
    </source>
</evidence>
<dbReference type="InterPro" id="IPR001584">
    <property type="entry name" value="Integrase_cat-core"/>
</dbReference>
<keyword evidence="3" id="KW-1185">Reference proteome</keyword>
<sequence length="189" mass="21871">KRSSFYAWRQRQARTNPERDQLRSAVEGYFKASRDSAGSRTLTQELRRDGQKIGRYKVRALMREANLKCRQRRPHRYRSSGVEALIAENQLKRNFKVSTINEVWCGDVTYIQVGKRWLYLAAVIDLYARRVVGWAFSMIADARLACNALHMAAESRGKPTGVMFHSDQGCQYTSHKFRAALEEYSLNQS</sequence>
<dbReference type="InterPro" id="IPR050900">
    <property type="entry name" value="Transposase_IS3/IS150/IS904"/>
</dbReference>
<dbReference type="InterPro" id="IPR012337">
    <property type="entry name" value="RNaseH-like_sf"/>
</dbReference>
<dbReference type="PANTHER" id="PTHR46889:SF4">
    <property type="entry name" value="TRANSPOSASE INSO FOR INSERTION SEQUENCE ELEMENT IS911B-RELATED"/>
    <property type="match status" value="1"/>
</dbReference>
<feature type="non-terminal residue" evidence="2">
    <location>
        <position position="189"/>
    </location>
</feature>
<dbReference type="Proteomes" id="UP001302573">
    <property type="component" value="Unassembled WGS sequence"/>
</dbReference>
<dbReference type="Pfam" id="PF00665">
    <property type="entry name" value="rve"/>
    <property type="match status" value="1"/>
</dbReference>
<reference evidence="2 3" key="1">
    <citation type="submission" date="2023-12" db="EMBL/GenBank/DDBJ databases">
        <title>Pseudomonas machongensis sp. nov., isolated from wilted pepper plants (Capsicum annuum).</title>
        <authorList>
            <person name="Qiu M."/>
            <person name="Li Y."/>
            <person name="Liu Q."/>
            <person name="Zhang X."/>
            <person name="Huang Y."/>
            <person name="Guo R."/>
            <person name="Hu M."/>
            <person name="Zhou J."/>
            <person name="Zhou X."/>
        </authorList>
    </citation>
    <scope>NUCLEOTIDE SEQUENCE [LARGE SCALE GENOMIC DNA]</scope>
    <source>
        <strain evidence="2 3">MH2</strain>
    </source>
</reference>
<dbReference type="EMBL" id="JAYFUI010000019">
    <property type="protein sequence ID" value="MEA5669817.1"/>
    <property type="molecule type" value="Genomic_DNA"/>
</dbReference>
<comment type="caution">
    <text evidence="2">The sequence shown here is derived from an EMBL/GenBank/DDBJ whole genome shotgun (WGS) entry which is preliminary data.</text>
</comment>
<dbReference type="PROSITE" id="PS50994">
    <property type="entry name" value="INTEGRASE"/>
    <property type="match status" value="1"/>
</dbReference>
<gene>
    <name evidence="2" type="ORF">VA602_00505</name>
</gene>
<dbReference type="InterPro" id="IPR025948">
    <property type="entry name" value="HTH-like_dom"/>
</dbReference>
<proteinExistence type="predicted"/>
<evidence type="ECO:0000313" key="3">
    <source>
        <dbReference type="Proteomes" id="UP001302573"/>
    </source>
</evidence>
<name>A0ABU5V8Y3_9PSED</name>
<dbReference type="Gene3D" id="3.30.420.10">
    <property type="entry name" value="Ribonuclease H-like superfamily/Ribonuclease H"/>
    <property type="match status" value="1"/>
</dbReference>
<feature type="non-terminal residue" evidence="2">
    <location>
        <position position="1"/>
    </location>
</feature>
<dbReference type="Pfam" id="PF13276">
    <property type="entry name" value="HTH_21"/>
    <property type="match status" value="1"/>
</dbReference>
<evidence type="ECO:0000313" key="2">
    <source>
        <dbReference type="EMBL" id="MEA5669817.1"/>
    </source>
</evidence>
<feature type="domain" description="Integrase catalytic" evidence="1">
    <location>
        <begin position="95"/>
        <end position="189"/>
    </location>
</feature>
<dbReference type="InterPro" id="IPR048020">
    <property type="entry name" value="Transpos_IS3"/>
</dbReference>
<organism evidence="2 3">
    <name type="scientific">Pseudomonas machongensis</name>
    <dbReference type="NCBI Taxonomy" id="3110229"/>
    <lineage>
        <taxon>Bacteria</taxon>
        <taxon>Pseudomonadati</taxon>
        <taxon>Pseudomonadota</taxon>
        <taxon>Gammaproteobacteria</taxon>
        <taxon>Pseudomonadales</taxon>
        <taxon>Pseudomonadaceae</taxon>
        <taxon>Pseudomonas</taxon>
    </lineage>
</organism>
<dbReference type="PANTHER" id="PTHR46889">
    <property type="entry name" value="TRANSPOSASE INSF FOR INSERTION SEQUENCE IS3B-RELATED"/>
    <property type="match status" value="1"/>
</dbReference>
<accession>A0ABU5V8Y3</accession>
<dbReference type="InterPro" id="IPR036397">
    <property type="entry name" value="RNaseH_sf"/>
</dbReference>
<protein>
    <submittedName>
        <fullName evidence="2">IS3 family transposase</fullName>
    </submittedName>
</protein>
<dbReference type="SUPFAM" id="SSF53098">
    <property type="entry name" value="Ribonuclease H-like"/>
    <property type="match status" value="1"/>
</dbReference>
<dbReference type="RefSeq" id="WP_323452166.1">
    <property type="nucleotide sequence ID" value="NZ_JAYFUI010000019.1"/>
</dbReference>